<feature type="compositionally biased region" description="Polar residues" evidence="1">
    <location>
        <begin position="262"/>
        <end position="280"/>
    </location>
</feature>
<feature type="region of interest" description="Disordered" evidence="1">
    <location>
        <begin position="255"/>
        <end position="310"/>
    </location>
</feature>
<feature type="compositionally biased region" description="Pro residues" evidence="1">
    <location>
        <begin position="300"/>
        <end position="310"/>
    </location>
</feature>
<dbReference type="InterPro" id="IPR013087">
    <property type="entry name" value="Znf_C2H2_type"/>
</dbReference>
<organism evidence="3 4">
    <name type="scientific">Dreissena polymorpha</name>
    <name type="common">Zebra mussel</name>
    <name type="synonym">Mytilus polymorpha</name>
    <dbReference type="NCBI Taxonomy" id="45954"/>
    <lineage>
        <taxon>Eukaryota</taxon>
        <taxon>Metazoa</taxon>
        <taxon>Spiralia</taxon>
        <taxon>Lophotrochozoa</taxon>
        <taxon>Mollusca</taxon>
        <taxon>Bivalvia</taxon>
        <taxon>Autobranchia</taxon>
        <taxon>Heteroconchia</taxon>
        <taxon>Euheterodonta</taxon>
        <taxon>Imparidentia</taxon>
        <taxon>Neoheterodontei</taxon>
        <taxon>Myida</taxon>
        <taxon>Dreissenoidea</taxon>
        <taxon>Dreissenidae</taxon>
        <taxon>Dreissena</taxon>
    </lineage>
</organism>
<keyword evidence="4" id="KW-1185">Reference proteome</keyword>
<evidence type="ECO:0000256" key="1">
    <source>
        <dbReference type="SAM" id="MobiDB-lite"/>
    </source>
</evidence>
<evidence type="ECO:0000259" key="2">
    <source>
        <dbReference type="PROSITE" id="PS00028"/>
    </source>
</evidence>
<evidence type="ECO:0000313" key="4">
    <source>
        <dbReference type="Proteomes" id="UP000828390"/>
    </source>
</evidence>
<sequence>MESDNCWLCEAMFQSRSALIKHLSSAEHRRLTVICPWCSERTRSFTQISDLEVHVKKTHPENVLPDDRFSRSNGFYFAMYPLDYARIVDSVAPYNSNAAHDVRKAVRNWANGFPDSSDRMDKWYEGWKAGVAIAMGHSKERTSLNSETCDVGIRNEGVERSFKKRMLTAEEHERNLLKRRKREEDIEPRGRDKENEERERDVQMMEHYIERDVSTRRMEDVRDGKAMQRMILRPSVEGMIDSLASFEDNKILGEEETPHVAPQQTSERSIGATSSTSENYDSPGLRNRAFKILKRGSMPMCPPPEGIGRG</sequence>
<comment type="caution">
    <text evidence="3">The sequence shown here is derived from an EMBL/GenBank/DDBJ whole genome shotgun (WGS) entry which is preliminary data.</text>
</comment>
<protein>
    <recommendedName>
        <fullName evidence="2">C2H2-type domain-containing protein</fullName>
    </recommendedName>
</protein>
<name>A0A9D4L2R8_DREPO</name>
<dbReference type="OrthoDB" id="6100293at2759"/>
<reference evidence="3" key="1">
    <citation type="journal article" date="2019" name="bioRxiv">
        <title>The Genome of the Zebra Mussel, Dreissena polymorpha: A Resource for Invasive Species Research.</title>
        <authorList>
            <person name="McCartney M.A."/>
            <person name="Auch B."/>
            <person name="Kono T."/>
            <person name="Mallez S."/>
            <person name="Zhang Y."/>
            <person name="Obille A."/>
            <person name="Becker A."/>
            <person name="Abrahante J.E."/>
            <person name="Garbe J."/>
            <person name="Badalamenti J.P."/>
            <person name="Herman A."/>
            <person name="Mangelson H."/>
            <person name="Liachko I."/>
            <person name="Sullivan S."/>
            <person name="Sone E.D."/>
            <person name="Koren S."/>
            <person name="Silverstein K.A.T."/>
            <person name="Beckman K.B."/>
            <person name="Gohl D.M."/>
        </authorList>
    </citation>
    <scope>NUCLEOTIDE SEQUENCE</scope>
    <source>
        <strain evidence="3">Duluth1</strain>
        <tissue evidence="3">Whole animal</tissue>
    </source>
</reference>
<accession>A0A9D4L2R8</accession>
<gene>
    <name evidence="3" type="ORF">DPMN_091832</name>
</gene>
<reference evidence="3" key="2">
    <citation type="submission" date="2020-11" db="EMBL/GenBank/DDBJ databases">
        <authorList>
            <person name="McCartney M.A."/>
            <person name="Auch B."/>
            <person name="Kono T."/>
            <person name="Mallez S."/>
            <person name="Becker A."/>
            <person name="Gohl D.M."/>
            <person name="Silverstein K.A.T."/>
            <person name="Koren S."/>
            <person name="Bechman K.B."/>
            <person name="Herman A."/>
            <person name="Abrahante J.E."/>
            <person name="Garbe J."/>
        </authorList>
    </citation>
    <scope>NUCLEOTIDE SEQUENCE</scope>
    <source>
        <strain evidence="3">Duluth1</strain>
        <tissue evidence="3">Whole animal</tissue>
    </source>
</reference>
<dbReference type="AlphaFoldDB" id="A0A9D4L2R8"/>
<dbReference type="Proteomes" id="UP000828390">
    <property type="component" value="Unassembled WGS sequence"/>
</dbReference>
<evidence type="ECO:0000313" key="3">
    <source>
        <dbReference type="EMBL" id="KAH3849431.1"/>
    </source>
</evidence>
<dbReference type="PROSITE" id="PS00028">
    <property type="entry name" value="ZINC_FINGER_C2H2_1"/>
    <property type="match status" value="1"/>
</dbReference>
<proteinExistence type="predicted"/>
<dbReference type="Gene3D" id="3.30.160.60">
    <property type="entry name" value="Classic Zinc Finger"/>
    <property type="match status" value="1"/>
</dbReference>
<dbReference type="EMBL" id="JAIWYP010000003">
    <property type="protein sequence ID" value="KAH3849431.1"/>
    <property type="molecule type" value="Genomic_DNA"/>
</dbReference>
<feature type="domain" description="C2H2-type" evidence="2">
    <location>
        <begin position="6"/>
        <end position="28"/>
    </location>
</feature>
<dbReference type="SMART" id="SM00355">
    <property type="entry name" value="ZnF_C2H2"/>
    <property type="match status" value="2"/>
</dbReference>